<evidence type="ECO:0000259" key="1">
    <source>
        <dbReference type="Pfam" id="PF01425"/>
    </source>
</evidence>
<dbReference type="Proteomes" id="UP000293433">
    <property type="component" value="Unassembled WGS sequence"/>
</dbReference>
<evidence type="ECO:0000313" key="2">
    <source>
        <dbReference type="EMBL" id="RZS52365.1"/>
    </source>
</evidence>
<dbReference type="NCBIfam" id="TIGR02715">
    <property type="entry name" value="amido_AtzE"/>
    <property type="match status" value="1"/>
</dbReference>
<gene>
    <name evidence="2" type="ORF">EV685_3558</name>
</gene>
<dbReference type="InterPro" id="IPR014087">
    <property type="entry name" value="Carboxybiuret_hydro_AtzE"/>
</dbReference>
<evidence type="ECO:0000313" key="3">
    <source>
        <dbReference type="Proteomes" id="UP000293433"/>
    </source>
</evidence>
<dbReference type="InterPro" id="IPR023631">
    <property type="entry name" value="Amidase_dom"/>
</dbReference>
<dbReference type="EMBL" id="SGWV01000011">
    <property type="protein sequence ID" value="RZS52365.1"/>
    <property type="molecule type" value="Genomic_DNA"/>
</dbReference>
<dbReference type="InterPro" id="IPR036928">
    <property type="entry name" value="AS_sf"/>
</dbReference>
<reference evidence="2 3" key="1">
    <citation type="submission" date="2019-02" db="EMBL/GenBank/DDBJ databases">
        <title>Genomic Encyclopedia of Type Strains, Phase IV (KMG-IV): sequencing the most valuable type-strain genomes for metagenomic binning, comparative biology and taxonomic classification.</title>
        <authorList>
            <person name="Goeker M."/>
        </authorList>
    </citation>
    <scope>NUCLEOTIDE SEQUENCE [LARGE SCALE GENOMIC DNA]</scope>
    <source>
        <strain evidence="2 3">DSM 10617</strain>
    </source>
</reference>
<dbReference type="AlphaFoldDB" id="A0A4Q7LD75"/>
<dbReference type="PANTHER" id="PTHR11895">
    <property type="entry name" value="TRANSAMIDASE"/>
    <property type="match status" value="1"/>
</dbReference>
<dbReference type="GO" id="GO:0016740">
    <property type="term" value="F:transferase activity"/>
    <property type="evidence" value="ECO:0007669"/>
    <property type="project" value="UniProtKB-KW"/>
</dbReference>
<dbReference type="NCBIfam" id="NF006631">
    <property type="entry name" value="PRK09201.1"/>
    <property type="match status" value="1"/>
</dbReference>
<name>A0A4Q7LD75_9BURK</name>
<comment type="caution">
    <text evidence="2">The sequence shown here is derived from an EMBL/GenBank/DDBJ whole genome shotgun (WGS) entry which is preliminary data.</text>
</comment>
<dbReference type="Gene3D" id="3.90.1300.10">
    <property type="entry name" value="Amidase signature (AS) domain"/>
    <property type="match status" value="1"/>
</dbReference>
<feature type="domain" description="Amidase" evidence="1">
    <location>
        <begin position="36"/>
        <end position="468"/>
    </location>
</feature>
<proteinExistence type="predicted"/>
<keyword evidence="3" id="KW-1185">Reference proteome</keyword>
<organism evidence="2 3">
    <name type="scientific">Sphaerotilus mobilis</name>
    <dbReference type="NCBI Taxonomy" id="47994"/>
    <lineage>
        <taxon>Bacteria</taxon>
        <taxon>Pseudomonadati</taxon>
        <taxon>Pseudomonadota</taxon>
        <taxon>Betaproteobacteria</taxon>
        <taxon>Burkholderiales</taxon>
        <taxon>Sphaerotilaceae</taxon>
        <taxon>Sphaerotilus</taxon>
    </lineage>
</organism>
<dbReference type="InterPro" id="IPR000120">
    <property type="entry name" value="Amidase"/>
</dbReference>
<dbReference type="Pfam" id="PF01425">
    <property type="entry name" value="Amidase"/>
    <property type="match status" value="1"/>
</dbReference>
<dbReference type="RefSeq" id="WP_242615648.1">
    <property type="nucleotide sequence ID" value="NZ_SGWV01000011.1"/>
</dbReference>
<sequence length="499" mass="52379">MNKDIPAIDVEALLDGPAHAMADAVRCGHVSARTLTDAALARIAERDPLALGGVNACTAVLDERARREADAIDARLAAGDAATAALPLLGVPYAVKNLFDVAGIPTLAGSKIERDAAPAAQDGLLLRRLQAAGAVLLAALNMDEYAYGFTTENSHAGACRNPHDHRLVAGGSSGGSAAAIAAGEVPLTLGSDTNGSIRVPSSLCGVFGLKPTFGRLPRTGSYPFVASLDHLGPFGRSTRDLALAYDAMQGHDAHDAGCVERTVEPVAALLETPEAGLRVGVLGGWFHDMADEDARAAVARVAEALRMAPGVASVRPVHWPEVERARAAAFLITNVEGANLHLDDLRRRPEDFEPLSRDRFLAGALLPATWVVQAQRVRRWFARQVAASLADIDLFIAPATPCVAPAIGSEWITLQGQRLPARPSIGVLTQPVSCIGLPVCAVPVWGVHAHLPIGVQLIAAPWREDRVLRAARLLELAGTVHAPVAAWPPRTSTRGAVPC</sequence>
<protein>
    <submittedName>
        <fullName evidence="2">Amidase/aspartyl-tRNA(Asn)/glutamyl-tRNA(Gln) amidotransferase subunit A</fullName>
    </submittedName>
</protein>
<dbReference type="PANTHER" id="PTHR11895:SF172">
    <property type="entry name" value="GLUTAMYL-TRNA(GLN) AMIDOTRANSFERASE"/>
    <property type="match status" value="1"/>
</dbReference>
<keyword evidence="2" id="KW-0808">Transferase</keyword>
<dbReference type="SUPFAM" id="SSF75304">
    <property type="entry name" value="Amidase signature (AS) enzymes"/>
    <property type="match status" value="1"/>
</dbReference>
<accession>A0A4Q7LD75</accession>